<dbReference type="Proteomes" id="UP000286415">
    <property type="component" value="Unassembled WGS sequence"/>
</dbReference>
<dbReference type="EMBL" id="NIRI02000005">
    <property type="protein sequence ID" value="KAG5455299.1"/>
    <property type="molecule type" value="Genomic_DNA"/>
</dbReference>
<comment type="caution">
    <text evidence="1">The sequence shown here is derived from an EMBL/GenBank/DDBJ whole genome shotgun (WGS) entry which is preliminary data.</text>
</comment>
<proteinExistence type="predicted"/>
<sequence>MWPVSGSPSRKMAVTSAAEFAGNGFYTSLPSHRLTASGSFPPFTWLCEKNPSRKSVDWHAQYVAKPAQPIECDQFIYRGDFRGGIKRGRSNKLLIRLLKTLRQPTTSFALLVAHQGGSVPEFPSI</sequence>
<evidence type="ECO:0000313" key="1">
    <source>
        <dbReference type="EMBL" id="KAG5455299.1"/>
    </source>
</evidence>
<dbReference type="InParanoid" id="A0A3R7GAZ9"/>
<keyword evidence="2" id="KW-1185">Reference proteome</keyword>
<organism evidence="1 2">
    <name type="scientific">Clonorchis sinensis</name>
    <name type="common">Chinese liver fluke</name>
    <dbReference type="NCBI Taxonomy" id="79923"/>
    <lineage>
        <taxon>Eukaryota</taxon>
        <taxon>Metazoa</taxon>
        <taxon>Spiralia</taxon>
        <taxon>Lophotrochozoa</taxon>
        <taxon>Platyhelminthes</taxon>
        <taxon>Trematoda</taxon>
        <taxon>Digenea</taxon>
        <taxon>Opisthorchiida</taxon>
        <taxon>Opisthorchiata</taxon>
        <taxon>Opisthorchiidae</taxon>
        <taxon>Clonorchis</taxon>
    </lineage>
</organism>
<evidence type="ECO:0000313" key="2">
    <source>
        <dbReference type="Proteomes" id="UP000286415"/>
    </source>
</evidence>
<name>A0A3R7GAZ9_CLOSI</name>
<reference evidence="1 2" key="1">
    <citation type="journal article" date="2018" name="Biotechnol. Adv.">
        <title>Improved genomic resources and new bioinformatic workflow for the carcinogenic parasite Clonorchis sinensis: Biotechnological implications.</title>
        <authorList>
            <person name="Wang D."/>
            <person name="Korhonen P.K."/>
            <person name="Gasser R.B."/>
            <person name="Young N.D."/>
        </authorList>
    </citation>
    <scope>NUCLEOTIDE SEQUENCE [LARGE SCALE GENOMIC DNA]</scope>
    <source>
        <strain evidence="1">Cs-k2</strain>
    </source>
</reference>
<accession>A0A3R7GAZ9</accession>
<protein>
    <submittedName>
        <fullName evidence="1">Uncharacterized protein</fullName>
    </submittedName>
</protein>
<gene>
    <name evidence="1" type="ORF">CSKR_105149</name>
</gene>
<dbReference type="AlphaFoldDB" id="A0A3R7GAZ9"/>
<reference evidence="1 2" key="2">
    <citation type="journal article" date="2021" name="Genomics">
        <title>High-quality reference genome for Clonorchis sinensis.</title>
        <authorList>
            <person name="Young N.D."/>
            <person name="Stroehlein A.J."/>
            <person name="Kinkar L."/>
            <person name="Wang T."/>
            <person name="Sohn W.M."/>
            <person name="Chang B.C.H."/>
            <person name="Kaur P."/>
            <person name="Weisz D."/>
            <person name="Dudchenko O."/>
            <person name="Aiden E.L."/>
            <person name="Korhonen P.K."/>
            <person name="Gasser R.B."/>
        </authorList>
    </citation>
    <scope>NUCLEOTIDE SEQUENCE [LARGE SCALE GENOMIC DNA]</scope>
    <source>
        <strain evidence="1">Cs-k2</strain>
    </source>
</reference>